<protein>
    <submittedName>
        <fullName evidence="2">Uncharacterized protein</fullName>
    </submittedName>
</protein>
<dbReference type="RefSeq" id="WP_152871655.1">
    <property type="nucleotide sequence ID" value="NZ_WBSL01000005.1"/>
</dbReference>
<sequence>MKNKDTHLDHVDQLRKAAKKGQHDLEREITQAVMKQHAETASLIARQQHDIRELQGEVTALRMQKKGGGGFPWTLVLLGGAGYGAYRLYQQNPRLQQQVQDLLKRVNPGPEGNLARAGDAVKTGMSDMTRGESPAAAFQTAGGELRRGGEKMVDRVESNLRDGEPGR</sequence>
<dbReference type="EMBL" id="WBSL01000005">
    <property type="protein sequence ID" value="MPY67321.1"/>
    <property type="molecule type" value="Genomic_DNA"/>
</dbReference>
<dbReference type="AlphaFoldDB" id="A0A7X1NWV9"/>
<evidence type="ECO:0000313" key="2">
    <source>
        <dbReference type="EMBL" id="MPY67321.1"/>
    </source>
</evidence>
<name>A0A7X1NWV9_9DEIO</name>
<dbReference type="Proteomes" id="UP000484842">
    <property type="component" value="Unassembled WGS sequence"/>
</dbReference>
<accession>A0A7X1NWV9</accession>
<reference evidence="2 3" key="1">
    <citation type="submission" date="2019-10" db="EMBL/GenBank/DDBJ databases">
        <title>Deinococcus sp. isolated from soil.</title>
        <authorList>
            <person name="Li Y."/>
            <person name="Wang J."/>
        </authorList>
    </citation>
    <scope>NUCLEOTIDE SEQUENCE [LARGE SCALE GENOMIC DNA]</scope>
    <source>
        <strain evidence="2 3">SDU3-2</strain>
    </source>
</reference>
<gene>
    <name evidence="2" type="ORF">F8S09_11560</name>
</gene>
<evidence type="ECO:0000256" key="1">
    <source>
        <dbReference type="SAM" id="MobiDB-lite"/>
    </source>
</evidence>
<feature type="compositionally biased region" description="Basic and acidic residues" evidence="1">
    <location>
        <begin position="144"/>
        <end position="167"/>
    </location>
</feature>
<keyword evidence="3" id="KW-1185">Reference proteome</keyword>
<proteinExistence type="predicted"/>
<feature type="region of interest" description="Disordered" evidence="1">
    <location>
        <begin position="124"/>
        <end position="167"/>
    </location>
</feature>
<evidence type="ECO:0000313" key="3">
    <source>
        <dbReference type="Proteomes" id="UP000484842"/>
    </source>
</evidence>
<organism evidence="2 3">
    <name type="scientific">Deinococcus terrestris</name>
    <dbReference type="NCBI Taxonomy" id="2651870"/>
    <lineage>
        <taxon>Bacteria</taxon>
        <taxon>Thermotogati</taxon>
        <taxon>Deinococcota</taxon>
        <taxon>Deinococci</taxon>
        <taxon>Deinococcales</taxon>
        <taxon>Deinococcaceae</taxon>
        <taxon>Deinococcus</taxon>
    </lineage>
</organism>
<comment type="caution">
    <text evidence="2">The sequence shown here is derived from an EMBL/GenBank/DDBJ whole genome shotgun (WGS) entry which is preliminary data.</text>
</comment>